<dbReference type="GO" id="GO:0030313">
    <property type="term" value="C:cell envelope"/>
    <property type="evidence" value="ECO:0007669"/>
    <property type="project" value="UniProtKB-SubCell"/>
</dbReference>
<dbReference type="CDD" id="cd01137">
    <property type="entry name" value="PsaA"/>
    <property type="match status" value="1"/>
</dbReference>
<dbReference type="RefSeq" id="WP_130485652.1">
    <property type="nucleotide sequence ID" value="NZ_SGWW01000003.1"/>
</dbReference>
<evidence type="ECO:0000256" key="5">
    <source>
        <dbReference type="RuleBase" id="RU003512"/>
    </source>
</evidence>
<protein>
    <submittedName>
        <fullName evidence="8">Manganese transport system substrate-binding protein</fullName>
    </submittedName>
</protein>
<keyword evidence="2 5" id="KW-0813">Transport</keyword>
<dbReference type="InterPro" id="IPR006129">
    <property type="entry name" value="AdhesinB"/>
</dbReference>
<keyword evidence="4 7" id="KW-0732">Signal</keyword>
<evidence type="ECO:0000256" key="7">
    <source>
        <dbReference type="SAM" id="SignalP"/>
    </source>
</evidence>
<comment type="caution">
    <text evidence="8">The sequence shown here is derived from an EMBL/GenBank/DDBJ whole genome shotgun (WGS) entry which is preliminary data.</text>
</comment>
<evidence type="ECO:0000256" key="4">
    <source>
        <dbReference type="ARBA" id="ARBA00022729"/>
    </source>
</evidence>
<dbReference type="OrthoDB" id="9810636at2"/>
<comment type="subcellular location">
    <subcellularLocation>
        <location evidence="1">Cell envelope</location>
    </subcellularLocation>
</comment>
<name>A0A4Q7LPY5_9MICO</name>
<evidence type="ECO:0000313" key="8">
    <source>
        <dbReference type="EMBL" id="RZS56401.1"/>
    </source>
</evidence>
<sequence>MPKNQRRILAVATAALVALAGGCAPGGASETSADDAGTASTAPDGSERPLVLTTFTVIADMVREVAGDRVEVRSVTRPGAEIHGYEPTPGDLRQARGADLVFENGLGLEAWFAQFIADVDAPAVTLSDGLDPVPIAGTSEANPHAWMSPLAGQHYVKRIADALTELDPAGAEHYAERAAAYSAELDAVAADLATALDAVPPAERVLVSCEGAFSYLARDLGLDEAYLWPVNADQQATPRRVAAVIDTVRERDVPAVFCESTVSNEPMLQVVADTGSRYGGTLYVDSLSEAGGPVPSYLALLRHAADTIAAGLTGTAPTETGPAS</sequence>
<evidence type="ECO:0000256" key="1">
    <source>
        <dbReference type="ARBA" id="ARBA00004196"/>
    </source>
</evidence>
<evidence type="ECO:0000256" key="6">
    <source>
        <dbReference type="SAM" id="MobiDB-lite"/>
    </source>
</evidence>
<dbReference type="InterPro" id="IPR006127">
    <property type="entry name" value="ZnuA-like"/>
</dbReference>
<dbReference type="PRINTS" id="PR00690">
    <property type="entry name" value="ADHESNFAMILY"/>
</dbReference>
<evidence type="ECO:0000256" key="2">
    <source>
        <dbReference type="ARBA" id="ARBA00022448"/>
    </source>
</evidence>
<dbReference type="Proteomes" id="UP000293519">
    <property type="component" value="Unassembled WGS sequence"/>
</dbReference>
<dbReference type="EMBL" id="SGWW01000003">
    <property type="protein sequence ID" value="RZS56401.1"/>
    <property type="molecule type" value="Genomic_DNA"/>
</dbReference>
<dbReference type="PANTHER" id="PTHR42953:SF1">
    <property type="entry name" value="METAL-BINDING PROTEIN HI_0362-RELATED"/>
    <property type="match status" value="1"/>
</dbReference>
<dbReference type="PANTHER" id="PTHR42953">
    <property type="entry name" value="HIGH-AFFINITY ZINC UPTAKE SYSTEM PROTEIN ZNUA-RELATED"/>
    <property type="match status" value="1"/>
</dbReference>
<reference evidence="8 9" key="1">
    <citation type="journal article" date="2015" name="Stand. Genomic Sci.">
        <title>Genomic Encyclopedia of Bacterial and Archaeal Type Strains, Phase III: the genomes of soil and plant-associated and newly described type strains.</title>
        <authorList>
            <person name="Whitman W.B."/>
            <person name="Woyke T."/>
            <person name="Klenk H.P."/>
            <person name="Zhou Y."/>
            <person name="Lilburn T.G."/>
            <person name="Beck B.J."/>
            <person name="De Vos P."/>
            <person name="Vandamme P."/>
            <person name="Eisen J.A."/>
            <person name="Garrity G."/>
            <person name="Hugenholtz P."/>
            <person name="Kyrpides N.C."/>
        </authorList>
    </citation>
    <scope>NUCLEOTIDE SEQUENCE [LARGE SCALE GENOMIC DNA]</scope>
    <source>
        <strain evidence="8 9">CV2</strain>
    </source>
</reference>
<dbReference type="PRINTS" id="PR00691">
    <property type="entry name" value="ADHESINB"/>
</dbReference>
<feature type="region of interest" description="Disordered" evidence="6">
    <location>
        <begin position="27"/>
        <end position="46"/>
    </location>
</feature>
<comment type="similarity">
    <text evidence="5">Belongs to the bacterial solute-binding protein 9 family.</text>
</comment>
<dbReference type="GO" id="GO:0030001">
    <property type="term" value="P:metal ion transport"/>
    <property type="evidence" value="ECO:0007669"/>
    <property type="project" value="InterPro"/>
</dbReference>
<feature type="signal peptide" evidence="7">
    <location>
        <begin position="1"/>
        <end position="20"/>
    </location>
</feature>
<keyword evidence="9" id="KW-1185">Reference proteome</keyword>
<evidence type="ECO:0000313" key="9">
    <source>
        <dbReference type="Proteomes" id="UP000293519"/>
    </source>
</evidence>
<dbReference type="SUPFAM" id="SSF53807">
    <property type="entry name" value="Helical backbone' metal receptor"/>
    <property type="match status" value="1"/>
</dbReference>
<dbReference type="GO" id="GO:0046872">
    <property type="term" value="F:metal ion binding"/>
    <property type="evidence" value="ECO:0007669"/>
    <property type="project" value="UniProtKB-KW"/>
</dbReference>
<organism evidence="8 9">
    <name type="scientific">Microcella putealis</name>
    <dbReference type="NCBI Taxonomy" id="337005"/>
    <lineage>
        <taxon>Bacteria</taxon>
        <taxon>Bacillati</taxon>
        <taxon>Actinomycetota</taxon>
        <taxon>Actinomycetes</taxon>
        <taxon>Micrococcales</taxon>
        <taxon>Microbacteriaceae</taxon>
        <taxon>Microcella</taxon>
    </lineage>
</organism>
<dbReference type="Pfam" id="PF01297">
    <property type="entry name" value="ZnuA"/>
    <property type="match status" value="1"/>
</dbReference>
<dbReference type="PROSITE" id="PS51257">
    <property type="entry name" value="PROKAR_LIPOPROTEIN"/>
    <property type="match status" value="1"/>
</dbReference>
<dbReference type="AlphaFoldDB" id="A0A4Q7LPY5"/>
<proteinExistence type="inferred from homology"/>
<keyword evidence="3" id="KW-0479">Metal-binding</keyword>
<accession>A0A4Q7LPY5</accession>
<dbReference type="InterPro" id="IPR006128">
    <property type="entry name" value="Lipoprotein_PsaA-like"/>
</dbReference>
<feature type="chain" id="PRO_5038501850" evidence="7">
    <location>
        <begin position="21"/>
        <end position="324"/>
    </location>
</feature>
<feature type="compositionally biased region" description="Low complexity" evidence="6">
    <location>
        <begin position="27"/>
        <end position="44"/>
    </location>
</feature>
<dbReference type="InterPro" id="IPR050492">
    <property type="entry name" value="Bact_metal-bind_prot9"/>
</dbReference>
<dbReference type="GO" id="GO:0007155">
    <property type="term" value="P:cell adhesion"/>
    <property type="evidence" value="ECO:0007669"/>
    <property type="project" value="InterPro"/>
</dbReference>
<evidence type="ECO:0000256" key="3">
    <source>
        <dbReference type="ARBA" id="ARBA00022723"/>
    </source>
</evidence>
<dbReference type="Gene3D" id="3.40.50.1980">
    <property type="entry name" value="Nitrogenase molybdenum iron protein domain"/>
    <property type="match status" value="2"/>
</dbReference>
<gene>
    <name evidence="8" type="ORF">EV141_1865</name>
</gene>